<dbReference type="HAMAP" id="MF_00283">
    <property type="entry name" value="Phe_tRNA_synth_beta1"/>
    <property type="match status" value="1"/>
</dbReference>
<keyword evidence="8 15" id="KW-0547">Nucleotide-binding</keyword>
<dbReference type="PROSITE" id="PS50886">
    <property type="entry name" value="TRBD"/>
    <property type="match status" value="1"/>
</dbReference>
<dbReference type="Gene3D" id="3.30.56.10">
    <property type="match status" value="2"/>
</dbReference>
<dbReference type="GO" id="GO:0005524">
    <property type="term" value="F:ATP binding"/>
    <property type="evidence" value="ECO:0007669"/>
    <property type="project" value="UniProtKB-UniRule"/>
</dbReference>
<accession>A0A7H9CIC5</accession>
<keyword evidence="10 15" id="KW-0460">Magnesium</keyword>
<keyword evidence="11 16" id="KW-0694">RNA-binding</keyword>
<dbReference type="GO" id="GO:0006432">
    <property type="term" value="P:phenylalanyl-tRNA aminoacylation"/>
    <property type="evidence" value="ECO:0007669"/>
    <property type="project" value="UniProtKB-UniRule"/>
</dbReference>
<dbReference type="SUPFAM" id="SSF55681">
    <property type="entry name" value="Class II aaRS and biotin synthetases"/>
    <property type="match status" value="1"/>
</dbReference>
<feature type="domain" description="FDX-ACB" evidence="18">
    <location>
        <begin position="683"/>
        <end position="775"/>
    </location>
</feature>
<dbReference type="Pfam" id="PF01588">
    <property type="entry name" value="tRNA_bind"/>
    <property type="match status" value="1"/>
</dbReference>
<dbReference type="Pfam" id="PF03147">
    <property type="entry name" value="FDX-ACB"/>
    <property type="match status" value="1"/>
</dbReference>
<feature type="binding site" evidence="15">
    <location>
        <position position="455"/>
    </location>
    <ligand>
        <name>Mg(2+)</name>
        <dbReference type="ChEBI" id="CHEBI:18420"/>
        <note>shared with alpha subunit</note>
    </ligand>
</feature>
<dbReference type="Pfam" id="PF03484">
    <property type="entry name" value="B5"/>
    <property type="match status" value="1"/>
</dbReference>
<dbReference type="InterPro" id="IPR045060">
    <property type="entry name" value="Phe-tRNA-ligase_IIc_bsu"/>
</dbReference>
<dbReference type="SUPFAM" id="SSF46955">
    <property type="entry name" value="Putative DNA-binding domain"/>
    <property type="match status" value="1"/>
</dbReference>
<evidence type="ECO:0000256" key="6">
    <source>
        <dbReference type="ARBA" id="ARBA00022598"/>
    </source>
</evidence>
<dbReference type="PROSITE" id="PS51447">
    <property type="entry name" value="FDX_ACB"/>
    <property type="match status" value="1"/>
</dbReference>
<protein>
    <recommendedName>
        <fullName evidence="15">Phenylalanine--tRNA ligase beta subunit</fullName>
        <ecNumber evidence="15">6.1.1.20</ecNumber>
    </recommendedName>
    <alternativeName>
        <fullName evidence="15">Phenylalanyl-tRNA synthetase beta subunit</fullName>
        <shortName evidence="15">PheRS</shortName>
    </alternativeName>
</protein>
<dbReference type="InterPro" id="IPR045864">
    <property type="entry name" value="aa-tRNA-synth_II/BPL/LPL"/>
</dbReference>
<evidence type="ECO:0000256" key="14">
    <source>
        <dbReference type="ARBA" id="ARBA00049255"/>
    </source>
</evidence>
<dbReference type="InterPro" id="IPR002547">
    <property type="entry name" value="tRNA-bd_dom"/>
</dbReference>
<evidence type="ECO:0000256" key="5">
    <source>
        <dbReference type="ARBA" id="ARBA00022555"/>
    </source>
</evidence>
<dbReference type="InterPro" id="IPR004532">
    <property type="entry name" value="Phe-tRNA-ligase_IIc_bsu_bact"/>
</dbReference>
<dbReference type="InterPro" id="IPR012340">
    <property type="entry name" value="NA-bd_OB-fold"/>
</dbReference>
<evidence type="ECO:0000259" key="18">
    <source>
        <dbReference type="PROSITE" id="PS51447"/>
    </source>
</evidence>
<evidence type="ECO:0000256" key="8">
    <source>
        <dbReference type="ARBA" id="ARBA00022741"/>
    </source>
</evidence>
<comment type="similarity">
    <text evidence="2 15">Belongs to the phenylalanyl-tRNA synthetase beta subunit family. Type 1 subfamily.</text>
</comment>
<dbReference type="EC" id="6.1.1.20" evidence="15"/>
<evidence type="ECO:0000313" key="21">
    <source>
        <dbReference type="Proteomes" id="UP000509414"/>
    </source>
</evidence>
<dbReference type="GO" id="GO:0004826">
    <property type="term" value="F:phenylalanine-tRNA ligase activity"/>
    <property type="evidence" value="ECO:0007669"/>
    <property type="project" value="UniProtKB-UniRule"/>
</dbReference>
<evidence type="ECO:0000256" key="7">
    <source>
        <dbReference type="ARBA" id="ARBA00022723"/>
    </source>
</evidence>
<evidence type="ECO:0000259" key="17">
    <source>
        <dbReference type="PROSITE" id="PS50886"/>
    </source>
</evidence>
<dbReference type="CDD" id="cd02796">
    <property type="entry name" value="tRNA_bind_bactPheRS"/>
    <property type="match status" value="1"/>
</dbReference>
<dbReference type="InterPro" id="IPR005147">
    <property type="entry name" value="tRNA_synthase_B5-dom"/>
</dbReference>
<dbReference type="FunFam" id="2.40.50.140:FF:000045">
    <property type="entry name" value="Phenylalanine--tRNA ligase beta subunit"/>
    <property type="match status" value="1"/>
</dbReference>
<feature type="binding site" evidence="15">
    <location>
        <position position="446"/>
    </location>
    <ligand>
        <name>Mg(2+)</name>
        <dbReference type="ChEBI" id="CHEBI:18420"/>
        <note>shared with alpha subunit</note>
    </ligand>
</feature>
<dbReference type="Gene3D" id="3.30.70.380">
    <property type="entry name" value="Ferrodoxin-fold anticodon-binding domain"/>
    <property type="match status" value="1"/>
</dbReference>
<dbReference type="SMART" id="SM00874">
    <property type="entry name" value="B5"/>
    <property type="match status" value="1"/>
</dbReference>
<evidence type="ECO:0000256" key="11">
    <source>
        <dbReference type="ARBA" id="ARBA00022884"/>
    </source>
</evidence>
<dbReference type="SUPFAM" id="SSF54991">
    <property type="entry name" value="Anticodon-binding domain of PheRS"/>
    <property type="match status" value="1"/>
</dbReference>
<evidence type="ECO:0000256" key="2">
    <source>
        <dbReference type="ARBA" id="ARBA00008653"/>
    </source>
</evidence>
<comment type="catalytic activity">
    <reaction evidence="14 15">
        <text>tRNA(Phe) + L-phenylalanine + ATP = L-phenylalanyl-tRNA(Phe) + AMP + diphosphate + H(+)</text>
        <dbReference type="Rhea" id="RHEA:19413"/>
        <dbReference type="Rhea" id="RHEA-COMP:9668"/>
        <dbReference type="Rhea" id="RHEA-COMP:9699"/>
        <dbReference type="ChEBI" id="CHEBI:15378"/>
        <dbReference type="ChEBI" id="CHEBI:30616"/>
        <dbReference type="ChEBI" id="CHEBI:33019"/>
        <dbReference type="ChEBI" id="CHEBI:58095"/>
        <dbReference type="ChEBI" id="CHEBI:78442"/>
        <dbReference type="ChEBI" id="CHEBI:78531"/>
        <dbReference type="ChEBI" id="CHEBI:456215"/>
        <dbReference type="EC" id="6.1.1.20"/>
    </reaction>
</comment>
<evidence type="ECO:0000256" key="9">
    <source>
        <dbReference type="ARBA" id="ARBA00022840"/>
    </source>
</evidence>
<dbReference type="PANTHER" id="PTHR10947">
    <property type="entry name" value="PHENYLALANYL-TRNA SYNTHETASE BETA CHAIN AND LEUCINE-RICH REPEAT-CONTAINING PROTEIN 47"/>
    <property type="match status" value="1"/>
</dbReference>
<dbReference type="Gene3D" id="2.40.50.140">
    <property type="entry name" value="Nucleic acid-binding proteins"/>
    <property type="match status" value="1"/>
</dbReference>
<dbReference type="InterPro" id="IPR033714">
    <property type="entry name" value="tRNA_bind_bactPheRS"/>
</dbReference>
<evidence type="ECO:0000313" key="20">
    <source>
        <dbReference type="EMBL" id="QLI05863.1"/>
    </source>
</evidence>
<evidence type="ECO:0000256" key="4">
    <source>
        <dbReference type="ARBA" id="ARBA00022490"/>
    </source>
</evidence>
<organism evidence="20 21">
    <name type="scientific">Candidatus Campylobacter infans</name>
    <dbReference type="NCBI Taxonomy" id="2561898"/>
    <lineage>
        <taxon>Bacteria</taxon>
        <taxon>Pseudomonadati</taxon>
        <taxon>Campylobacterota</taxon>
        <taxon>Epsilonproteobacteria</taxon>
        <taxon>Campylobacterales</taxon>
        <taxon>Campylobacteraceae</taxon>
        <taxon>Campylobacter</taxon>
    </lineage>
</organism>
<evidence type="ECO:0000256" key="13">
    <source>
        <dbReference type="ARBA" id="ARBA00023146"/>
    </source>
</evidence>
<comment type="cofactor">
    <cofactor evidence="15">
        <name>Mg(2+)</name>
        <dbReference type="ChEBI" id="CHEBI:18420"/>
    </cofactor>
    <text evidence="15">Binds 2 magnesium ions per tetramer.</text>
</comment>
<keyword evidence="6 15" id="KW-0436">Ligase</keyword>
<dbReference type="SUPFAM" id="SSF50249">
    <property type="entry name" value="Nucleic acid-binding proteins"/>
    <property type="match status" value="1"/>
</dbReference>
<reference evidence="20 21" key="1">
    <citation type="submission" date="2020-02" db="EMBL/GenBank/DDBJ databases">
        <title>Complete genome sequence of the novel Campylobacter species Candidatus Campylobacter infans.</title>
        <authorList>
            <person name="Duim B."/>
            <person name="Zomer A."/>
            <person name="van der Graaf L."/>
            <person name="Wagenaar J."/>
        </authorList>
    </citation>
    <scope>NUCLEOTIDE SEQUENCE [LARGE SCALE GENOMIC DNA]</scope>
    <source>
        <strain evidence="20 21">19S00001</strain>
    </source>
</reference>
<dbReference type="InterPro" id="IPR009061">
    <property type="entry name" value="DNA-bd_dom_put_sf"/>
</dbReference>
<gene>
    <name evidence="15 20" type="primary">pheT</name>
    <name evidence="20" type="ORF">CINF_1378</name>
</gene>
<dbReference type="Proteomes" id="UP000509414">
    <property type="component" value="Chromosome"/>
</dbReference>
<evidence type="ECO:0000256" key="12">
    <source>
        <dbReference type="ARBA" id="ARBA00022917"/>
    </source>
</evidence>
<dbReference type="PROSITE" id="PS51483">
    <property type="entry name" value="B5"/>
    <property type="match status" value="1"/>
</dbReference>
<dbReference type="Pfam" id="PF17759">
    <property type="entry name" value="tRNA_synthFbeta"/>
    <property type="match status" value="1"/>
</dbReference>
<dbReference type="SMART" id="SM00896">
    <property type="entry name" value="FDX-ACB"/>
    <property type="match status" value="1"/>
</dbReference>
<dbReference type="GO" id="GO:0000049">
    <property type="term" value="F:tRNA binding"/>
    <property type="evidence" value="ECO:0007669"/>
    <property type="project" value="UniProtKB-UniRule"/>
</dbReference>
<dbReference type="KEGG" id="cinf:CINF_1378"/>
<dbReference type="InterPro" id="IPR041616">
    <property type="entry name" value="PheRS_beta_core"/>
</dbReference>
<dbReference type="SUPFAM" id="SSF56037">
    <property type="entry name" value="PheT/TilS domain"/>
    <property type="match status" value="1"/>
</dbReference>
<evidence type="ECO:0000256" key="1">
    <source>
        <dbReference type="ARBA" id="ARBA00004496"/>
    </source>
</evidence>
<evidence type="ECO:0000256" key="16">
    <source>
        <dbReference type="PROSITE-ProRule" id="PRU00209"/>
    </source>
</evidence>
<dbReference type="EMBL" id="CP049075">
    <property type="protein sequence ID" value="QLI05863.1"/>
    <property type="molecule type" value="Genomic_DNA"/>
</dbReference>
<dbReference type="NCBIfam" id="NF045760">
    <property type="entry name" value="YtpR"/>
    <property type="match status" value="1"/>
</dbReference>
<dbReference type="InterPro" id="IPR005121">
    <property type="entry name" value="Fdx_antiC-bd"/>
</dbReference>
<dbReference type="RefSeq" id="WP_179975007.1">
    <property type="nucleotide sequence ID" value="NZ_CP049075.1"/>
</dbReference>
<keyword evidence="13 15" id="KW-0030">Aminoacyl-tRNA synthetase</keyword>
<dbReference type="GO" id="GO:0000287">
    <property type="term" value="F:magnesium ion binding"/>
    <property type="evidence" value="ECO:0007669"/>
    <property type="project" value="UniProtKB-UniRule"/>
</dbReference>
<evidence type="ECO:0000256" key="10">
    <source>
        <dbReference type="ARBA" id="ARBA00022842"/>
    </source>
</evidence>
<dbReference type="AlphaFoldDB" id="A0A7H9CIC5"/>
<keyword evidence="5 16" id="KW-0820">tRNA-binding</keyword>
<proteinExistence type="inferred from homology"/>
<dbReference type="Gene3D" id="3.30.930.10">
    <property type="entry name" value="Bira Bifunctional Protein, Domain 2"/>
    <property type="match status" value="1"/>
</dbReference>
<feature type="binding site" evidence="15">
    <location>
        <position position="452"/>
    </location>
    <ligand>
        <name>Mg(2+)</name>
        <dbReference type="ChEBI" id="CHEBI:18420"/>
        <note>shared with alpha subunit</note>
    </ligand>
</feature>
<feature type="domain" description="TRNA-binding" evidence="17">
    <location>
        <begin position="39"/>
        <end position="150"/>
    </location>
</feature>
<keyword evidence="7 15" id="KW-0479">Metal-binding</keyword>
<keyword evidence="12 15" id="KW-0648">Protein biosynthesis</keyword>
<dbReference type="NCBIfam" id="TIGR00472">
    <property type="entry name" value="pheT_bact"/>
    <property type="match status" value="1"/>
</dbReference>
<dbReference type="PANTHER" id="PTHR10947:SF0">
    <property type="entry name" value="PHENYLALANINE--TRNA LIGASE BETA SUBUNIT"/>
    <property type="match status" value="1"/>
</dbReference>
<evidence type="ECO:0000256" key="15">
    <source>
        <dbReference type="HAMAP-Rule" id="MF_00283"/>
    </source>
</evidence>
<keyword evidence="4 15" id="KW-0963">Cytoplasm</keyword>
<comment type="subunit">
    <text evidence="3 15">Tetramer of two alpha and two beta subunits.</text>
</comment>
<keyword evidence="21" id="KW-1185">Reference proteome</keyword>
<sequence length="775" mass="86486">MKISTEWLNEWIDLKDKSTQEITQALNQIGLEVDSCQALKVADNVVVAKVLECQMHENSDHLHVCKVDVGNDEILQIVCGAPNVKVNQMVACAREGAKIGDITIKKAKLRGVESCGMLCSARELGLGDINEGIMVLDDSIGELIIGKPLNEYSAFNTDIIEIELTPNRGDCLSVRGISRDLAAKFDLSLKKINFIKKDDDEKIGIGRLLSVSNTANNQSAFFYKIMRLNDFSLNLLTLLRLNLLENANKLPIKAILQYATYSSGVIFRAYDYEKIAKNNEKISLKIQAGKYNESLIYANDELLAVAGIHQNDFASVDKNSQTIIIEASYTPPQIIATSLGNDKNQAKDEITYRTLRGSEPELEVGTSLLFERLIASSSLYGGAQIIKPNTKQENILINANTISQIIGLEINKNTIIKILKKLNFEINTAENDALQFYAKAPLYRHDIQNAQDICEEVVRIIGIDNISPRPLEFAQKSYTNQALIQYKQAKILRQKATMAGFFECVHYVFDDESELRELGFAPCSLKIANPITNELSALKPTLLNALLNSAIRNAKNGKKVIKLFEYGEVFSAHGIQSSKLAFISSGLNHAPSLLNGQKGAGLNLFNFVNDLQKIFGKIELKKSTQYSFLSQYESADIYQNGVKIGFCGRFSLELKKDLPTYTYVCEIDFDKITQTNTIIKEYSRYPAINRDLSLLVSNQISYDQIKECINSLNISSLREFSPVDKYKDESLGSNASLSISFSFQDNNKTLVDDEINALMEQILNALKQNLGIDLR</sequence>
<name>A0A7H9CIC5_9BACT</name>
<feature type="binding site" evidence="15">
    <location>
        <position position="456"/>
    </location>
    <ligand>
        <name>Mg(2+)</name>
        <dbReference type="ChEBI" id="CHEBI:18420"/>
        <note>shared with alpha subunit</note>
    </ligand>
</feature>
<evidence type="ECO:0000256" key="3">
    <source>
        <dbReference type="ARBA" id="ARBA00011209"/>
    </source>
</evidence>
<dbReference type="GO" id="GO:0009328">
    <property type="term" value="C:phenylalanine-tRNA ligase complex"/>
    <property type="evidence" value="ECO:0007669"/>
    <property type="project" value="TreeGrafter"/>
</dbReference>
<keyword evidence="9 15" id="KW-0067">ATP-binding</keyword>
<evidence type="ECO:0000259" key="19">
    <source>
        <dbReference type="PROSITE" id="PS51483"/>
    </source>
</evidence>
<feature type="domain" description="B5" evidence="19">
    <location>
        <begin position="390"/>
        <end position="468"/>
    </location>
</feature>
<comment type="subcellular location">
    <subcellularLocation>
        <location evidence="1 15">Cytoplasm</location>
    </subcellularLocation>
</comment>
<dbReference type="InterPro" id="IPR036690">
    <property type="entry name" value="Fdx_antiC-bd_sf"/>
</dbReference>